<reference evidence="2 3" key="1">
    <citation type="submission" date="2018-05" db="EMBL/GenBank/DDBJ databases">
        <title>Brumimicrobium oceani sp. nov., isolated from coastal sediment.</title>
        <authorList>
            <person name="Kou Y."/>
        </authorList>
    </citation>
    <scope>NUCLEOTIDE SEQUENCE [LARGE SCALE GENOMIC DNA]</scope>
    <source>
        <strain evidence="2 3">C305</strain>
    </source>
</reference>
<evidence type="ECO:0000313" key="3">
    <source>
        <dbReference type="Proteomes" id="UP000245370"/>
    </source>
</evidence>
<keyword evidence="1" id="KW-1133">Transmembrane helix</keyword>
<reference evidence="2 3" key="2">
    <citation type="submission" date="2018-05" db="EMBL/GenBank/DDBJ databases">
        <authorList>
            <person name="Lanie J.A."/>
            <person name="Ng W.-L."/>
            <person name="Kazmierczak K.M."/>
            <person name="Andrzejewski T.M."/>
            <person name="Davidsen T.M."/>
            <person name="Wayne K.J."/>
            <person name="Tettelin H."/>
            <person name="Glass J.I."/>
            <person name="Rusch D."/>
            <person name="Podicherti R."/>
            <person name="Tsui H.-C.T."/>
            <person name="Winkler M.E."/>
        </authorList>
    </citation>
    <scope>NUCLEOTIDE SEQUENCE [LARGE SCALE GENOMIC DNA]</scope>
    <source>
        <strain evidence="2 3">C305</strain>
    </source>
</reference>
<accession>A0A2U2XEH7</accession>
<organism evidence="2 3">
    <name type="scientific">Brumimicrobium oceani</name>
    <dbReference type="NCBI Taxonomy" id="2100725"/>
    <lineage>
        <taxon>Bacteria</taxon>
        <taxon>Pseudomonadati</taxon>
        <taxon>Bacteroidota</taxon>
        <taxon>Flavobacteriia</taxon>
        <taxon>Flavobacteriales</taxon>
        <taxon>Crocinitomicaceae</taxon>
        <taxon>Brumimicrobium</taxon>
    </lineage>
</organism>
<feature type="transmembrane region" description="Helical" evidence="1">
    <location>
        <begin position="103"/>
        <end position="123"/>
    </location>
</feature>
<dbReference type="EMBL" id="QFRJ01000003">
    <property type="protein sequence ID" value="PWH86173.1"/>
    <property type="molecule type" value="Genomic_DNA"/>
</dbReference>
<comment type="caution">
    <text evidence="2">The sequence shown here is derived from an EMBL/GenBank/DDBJ whole genome shotgun (WGS) entry which is preliminary data.</text>
</comment>
<dbReference type="Proteomes" id="UP000245370">
    <property type="component" value="Unassembled WGS sequence"/>
</dbReference>
<feature type="transmembrane region" description="Helical" evidence="1">
    <location>
        <begin position="23"/>
        <end position="42"/>
    </location>
</feature>
<protein>
    <submittedName>
        <fullName evidence="2">Uncharacterized protein</fullName>
    </submittedName>
</protein>
<evidence type="ECO:0000313" key="2">
    <source>
        <dbReference type="EMBL" id="PWH86173.1"/>
    </source>
</evidence>
<dbReference type="RefSeq" id="WP_109358982.1">
    <property type="nucleotide sequence ID" value="NZ_QFRJ01000003.1"/>
</dbReference>
<evidence type="ECO:0000256" key="1">
    <source>
        <dbReference type="SAM" id="Phobius"/>
    </source>
</evidence>
<feature type="transmembrane region" description="Helical" evidence="1">
    <location>
        <begin position="155"/>
        <end position="173"/>
    </location>
</feature>
<dbReference type="AlphaFoldDB" id="A0A2U2XEH7"/>
<keyword evidence="1" id="KW-0812">Transmembrane</keyword>
<dbReference type="OrthoDB" id="1467410at2"/>
<keyword evidence="3" id="KW-1185">Reference proteome</keyword>
<gene>
    <name evidence="2" type="ORF">DIT68_06355</name>
</gene>
<name>A0A2U2XEH7_9FLAO</name>
<proteinExistence type="predicted"/>
<feature type="transmembrane region" description="Helical" evidence="1">
    <location>
        <begin position="130"/>
        <end position="149"/>
    </location>
</feature>
<keyword evidence="1" id="KW-0472">Membrane</keyword>
<sequence length="185" mass="20660">MNYSSETHVQDYTSLSTTKRPKLLSLLLLLSSIYILSTLTAVTQRLIDGPMTQVQLEQQMSALYGETQILVNQGASPEYMQSTQKIVENSRYINNEVFYLSNYSLLGTLIVGLISVFLMFFGFKIGLCVYLVYSILPIITMYLITPAGLILETPILIIAFSSAVLLFLYTIGFNKLDEAKKAAIS</sequence>